<keyword evidence="1" id="KW-0812">Transmembrane</keyword>
<keyword evidence="3" id="KW-1185">Reference proteome</keyword>
<comment type="caution">
    <text evidence="2">The sequence shown here is derived from an EMBL/GenBank/DDBJ whole genome shotgun (WGS) entry which is preliminary data.</text>
</comment>
<feature type="transmembrane region" description="Helical" evidence="1">
    <location>
        <begin position="15"/>
        <end position="36"/>
    </location>
</feature>
<dbReference type="EMBL" id="JBHSUS010000001">
    <property type="protein sequence ID" value="MFC6441204.1"/>
    <property type="molecule type" value="Genomic_DNA"/>
</dbReference>
<protein>
    <submittedName>
        <fullName evidence="2">Uncharacterized protein</fullName>
    </submittedName>
</protein>
<dbReference type="RefSeq" id="WP_131258462.1">
    <property type="nucleotide sequence ID" value="NZ_JBHSUS010000001.1"/>
</dbReference>
<reference evidence="3" key="1">
    <citation type="journal article" date="2019" name="Int. J. Syst. Evol. Microbiol.">
        <title>The Global Catalogue of Microorganisms (GCM) 10K type strain sequencing project: providing services to taxonomists for standard genome sequencing and annotation.</title>
        <authorList>
            <consortium name="The Broad Institute Genomics Platform"/>
            <consortium name="The Broad Institute Genome Sequencing Center for Infectious Disease"/>
            <person name="Wu L."/>
            <person name="Ma J."/>
        </authorList>
    </citation>
    <scope>NUCLEOTIDE SEQUENCE [LARGE SCALE GENOMIC DNA]</scope>
    <source>
        <strain evidence="3">CGMCC 1.16031</strain>
    </source>
</reference>
<gene>
    <name evidence="2" type="ORF">ACFP85_13710</name>
</gene>
<sequence>MRSSEASEFKLRNQLMNLLVVVLVFGLMASGIWYFYDNEPDYQRQTLRLYASTYANNVQQANALWQVEGKPPRVLLVQYDKDMRVTDRFPVAMNHLGWPSADESNEGCEKLWRGLVGEPAQVDSFRVKATYVDGLQSDNDKRLSACRYRLSTGPYFEYFPFTGRLKTDKL</sequence>
<accession>A0ABW1XMF6</accession>
<dbReference type="Proteomes" id="UP001596364">
    <property type="component" value="Unassembled WGS sequence"/>
</dbReference>
<organism evidence="2 3">
    <name type="scientific">Pseudobowmanella zhangzhouensis</name>
    <dbReference type="NCBI Taxonomy" id="1537679"/>
    <lineage>
        <taxon>Bacteria</taxon>
        <taxon>Pseudomonadati</taxon>
        <taxon>Pseudomonadota</taxon>
        <taxon>Gammaproteobacteria</taxon>
        <taxon>Alteromonadales</taxon>
        <taxon>Alteromonadaceae</taxon>
    </lineage>
</organism>
<evidence type="ECO:0000256" key="1">
    <source>
        <dbReference type="SAM" id="Phobius"/>
    </source>
</evidence>
<proteinExistence type="predicted"/>
<keyword evidence="1" id="KW-0472">Membrane</keyword>
<keyword evidence="1" id="KW-1133">Transmembrane helix</keyword>
<evidence type="ECO:0000313" key="2">
    <source>
        <dbReference type="EMBL" id="MFC6441204.1"/>
    </source>
</evidence>
<name>A0ABW1XMF6_9ALTE</name>
<evidence type="ECO:0000313" key="3">
    <source>
        <dbReference type="Proteomes" id="UP001596364"/>
    </source>
</evidence>